<proteinExistence type="predicted"/>
<evidence type="ECO:0000313" key="2">
    <source>
        <dbReference type="EMBL" id="AEK36236.1"/>
    </source>
</evidence>
<dbReference type="RefSeq" id="WP_014009424.1">
    <property type="nucleotide sequence ID" value="NC_015859.1"/>
</dbReference>
<feature type="compositionally biased region" description="Basic and acidic residues" evidence="1">
    <location>
        <begin position="206"/>
        <end position="216"/>
    </location>
</feature>
<organism evidence="2 3">
    <name type="scientific">Corynebacterium variabile (strain DSM 44702 / CIP 107183 / JCM 12073 / NCIMB 30131)</name>
    <name type="common">Corynebacterium mooreparkense</name>
    <dbReference type="NCBI Taxonomy" id="858619"/>
    <lineage>
        <taxon>Bacteria</taxon>
        <taxon>Bacillati</taxon>
        <taxon>Actinomycetota</taxon>
        <taxon>Actinomycetes</taxon>
        <taxon>Mycobacteriales</taxon>
        <taxon>Corynebacteriaceae</taxon>
        <taxon>Corynebacterium</taxon>
    </lineage>
</organism>
<dbReference type="STRING" id="858619.CVAR_0884"/>
<dbReference type="KEGG" id="cva:CVAR_0884"/>
<dbReference type="eggNOG" id="ENOG5030JE7">
    <property type="taxonomic scope" value="Bacteria"/>
</dbReference>
<protein>
    <submittedName>
        <fullName evidence="2">Uncharacterized protein</fullName>
    </submittedName>
</protein>
<sequence>MVEFCTIKRALAAYRADGADDGTDPDKVAVQGKVTLTPVLSTGAVTMYEDGALVTVPLQSMEARIQNGKVRYRGAEGIRVVAGGQGMNPKTIVYKATFTEMQAGGWSFKLPAIQFEAVPGGEVDLTLVAPAPNAPDGVVRGPAGTSISDVLVEGTDLVVMVTDESGTRELSRLPLDDVVRAEAQAAAQSVKDELAAELGDASESASKAKAEADRATEQASAASGSADAAVLAQGDAAASADHAEERAEWSETSANNAAESEALALEHSQVTVGKITTGVEVIDLKDKLLSGVLLTGDGGSSAASTTATVVRCGATCTLVLNRVNRSETTWGEVLPAGSVPVEWLPVDADGKTLSFAGHLFCGGNGDSAELIIRQTGGVYVSSMVTGQSYSGSVSWPAPSMELPIADAVLDIKADVEASASAAARSEQSAFEYAQSAAQVAQLEVERLVNGAPEALDTLSELAVALEDQQDAVAVLVSTISEKPSKEYVDAVKTTADAALPASKIQVVAALPESPVEGTIYLVTGA</sequence>
<feature type="compositionally biased region" description="Low complexity" evidence="1">
    <location>
        <begin position="219"/>
        <end position="240"/>
    </location>
</feature>
<reference evidence="2 3" key="1">
    <citation type="journal article" date="2011" name="BMC Genomics">
        <title>Complete genome sequence of Corynebacterium variabile DSM 44702 isolated from the surface of smear-ripened cheeses and insights into cheese ripening and flavor generation.</title>
        <authorList>
            <person name="Schroeder J."/>
            <person name="Maus I."/>
            <person name="Trost E."/>
            <person name="Tauch A."/>
        </authorList>
    </citation>
    <scope>NUCLEOTIDE SEQUENCE [LARGE SCALE GENOMIC DNA]</scope>
    <source>
        <strain evidence="3">DSM 44702 / JCM 12073 / NCIMB 30131</strain>
    </source>
</reference>
<evidence type="ECO:0000256" key="1">
    <source>
        <dbReference type="SAM" id="MobiDB-lite"/>
    </source>
</evidence>
<accession>G0HC74</accession>
<gene>
    <name evidence="2" type="ordered locus">CVAR_0884</name>
</gene>
<dbReference type="HOGENOM" id="CLU_518481_0_0_11"/>
<feature type="region of interest" description="Disordered" evidence="1">
    <location>
        <begin position="205"/>
        <end position="257"/>
    </location>
</feature>
<evidence type="ECO:0000313" key="3">
    <source>
        <dbReference type="Proteomes" id="UP000006659"/>
    </source>
</evidence>
<dbReference type="AlphaFoldDB" id="G0HC74"/>
<name>G0HC74_CORVD</name>
<dbReference type="Proteomes" id="UP000006659">
    <property type="component" value="Chromosome"/>
</dbReference>
<dbReference type="EMBL" id="CP002917">
    <property type="protein sequence ID" value="AEK36236.1"/>
    <property type="molecule type" value="Genomic_DNA"/>
</dbReference>